<evidence type="ECO:0000256" key="1">
    <source>
        <dbReference type="ARBA" id="ARBA00010884"/>
    </source>
</evidence>
<proteinExistence type="inferred from homology"/>
<dbReference type="PANTHER" id="PTHR10794">
    <property type="entry name" value="ABHYDROLASE DOMAIN-CONTAINING PROTEIN"/>
    <property type="match status" value="1"/>
</dbReference>
<dbReference type="Proteomes" id="UP001381693">
    <property type="component" value="Unassembled WGS sequence"/>
</dbReference>
<dbReference type="InterPro" id="IPR050960">
    <property type="entry name" value="AB_hydrolase_4_sf"/>
</dbReference>
<dbReference type="Gene3D" id="3.40.50.1820">
    <property type="entry name" value="alpha/beta hydrolase"/>
    <property type="match status" value="1"/>
</dbReference>
<keyword evidence="3" id="KW-1185">Reference proteome</keyword>
<dbReference type="GO" id="GO:0051793">
    <property type="term" value="P:medium-chain fatty acid catabolic process"/>
    <property type="evidence" value="ECO:0007669"/>
    <property type="project" value="TreeGrafter"/>
</dbReference>
<dbReference type="GO" id="GO:0008126">
    <property type="term" value="F:acetylesterase activity"/>
    <property type="evidence" value="ECO:0007669"/>
    <property type="project" value="TreeGrafter"/>
</dbReference>
<protein>
    <submittedName>
        <fullName evidence="2">Phospholipase abhd3</fullName>
    </submittedName>
</protein>
<dbReference type="InterPro" id="IPR029058">
    <property type="entry name" value="AB_hydrolase_fold"/>
</dbReference>
<evidence type="ECO:0000313" key="3">
    <source>
        <dbReference type="Proteomes" id="UP001381693"/>
    </source>
</evidence>
<feature type="non-terminal residue" evidence="2">
    <location>
        <position position="109"/>
    </location>
</feature>
<gene>
    <name evidence="2" type="primary">ABHD3_3</name>
    <name evidence="2" type="ORF">SK128_022452</name>
</gene>
<dbReference type="PANTHER" id="PTHR10794:SF63">
    <property type="entry name" value="ALPHA_BETA HYDROLASE 1, ISOFORM A"/>
    <property type="match status" value="1"/>
</dbReference>
<accession>A0AAN8XG53</accession>
<name>A0AAN8XG53_HALRR</name>
<dbReference type="GO" id="GO:0051792">
    <property type="term" value="P:medium-chain fatty acid biosynthetic process"/>
    <property type="evidence" value="ECO:0007669"/>
    <property type="project" value="TreeGrafter"/>
</dbReference>
<sequence length="109" mass="11753">EVLTLKDGGILALDWYRKPKTSDDAVTVILPGLTGSSQSEYIKGFVNNLKNIENVAIVIFNHRGMGGVELKTTRAYCGANSDDFEEAIEHIHLFYPSSPILASGVSLGG</sequence>
<dbReference type="AlphaFoldDB" id="A0AAN8XG53"/>
<organism evidence="2 3">
    <name type="scientific">Halocaridina rubra</name>
    <name type="common">Hawaiian red shrimp</name>
    <dbReference type="NCBI Taxonomy" id="373956"/>
    <lineage>
        <taxon>Eukaryota</taxon>
        <taxon>Metazoa</taxon>
        <taxon>Ecdysozoa</taxon>
        <taxon>Arthropoda</taxon>
        <taxon>Crustacea</taxon>
        <taxon>Multicrustacea</taxon>
        <taxon>Malacostraca</taxon>
        <taxon>Eumalacostraca</taxon>
        <taxon>Eucarida</taxon>
        <taxon>Decapoda</taxon>
        <taxon>Pleocyemata</taxon>
        <taxon>Caridea</taxon>
        <taxon>Atyoidea</taxon>
        <taxon>Atyidae</taxon>
        <taxon>Halocaridina</taxon>
    </lineage>
</organism>
<comment type="similarity">
    <text evidence="1">Belongs to the AB hydrolase superfamily. AB hydrolase 4 family.</text>
</comment>
<dbReference type="GO" id="GO:0047372">
    <property type="term" value="F:monoacylglycerol lipase activity"/>
    <property type="evidence" value="ECO:0007669"/>
    <property type="project" value="TreeGrafter"/>
</dbReference>
<evidence type="ECO:0000313" key="2">
    <source>
        <dbReference type="EMBL" id="KAK7083521.1"/>
    </source>
</evidence>
<reference evidence="2 3" key="1">
    <citation type="submission" date="2023-11" db="EMBL/GenBank/DDBJ databases">
        <title>Halocaridina rubra genome assembly.</title>
        <authorList>
            <person name="Smith C."/>
        </authorList>
    </citation>
    <scope>NUCLEOTIDE SEQUENCE [LARGE SCALE GENOMIC DNA]</scope>
    <source>
        <strain evidence="2">EP-1</strain>
        <tissue evidence="2">Whole</tissue>
    </source>
</reference>
<comment type="caution">
    <text evidence="2">The sequence shown here is derived from an EMBL/GenBank/DDBJ whole genome shotgun (WGS) entry which is preliminary data.</text>
</comment>
<feature type="non-terminal residue" evidence="2">
    <location>
        <position position="1"/>
    </location>
</feature>
<dbReference type="SUPFAM" id="SSF53474">
    <property type="entry name" value="alpha/beta-Hydrolases"/>
    <property type="match status" value="1"/>
</dbReference>
<dbReference type="EMBL" id="JAXCGZ010002871">
    <property type="protein sequence ID" value="KAK7083521.1"/>
    <property type="molecule type" value="Genomic_DNA"/>
</dbReference>